<organism evidence="2 3">
    <name type="scientific">Porphyromonas catoniae F0037</name>
    <dbReference type="NCBI Taxonomy" id="1127696"/>
    <lineage>
        <taxon>Bacteria</taxon>
        <taxon>Pseudomonadati</taxon>
        <taxon>Bacteroidota</taxon>
        <taxon>Bacteroidia</taxon>
        <taxon>Bacteroidales</taxon>
        <taxon>Porphyromonadaceae</taxon>
        <taxon>Porphyromonas</taxon>
    </lineage>
</organism>
<dbReference type="Proteomes" id="UP000010408">
    <property type="component" value="Unassembled WGS sequence"/>
</dbReference>
<dbReference type="HOGENOM" id="CLU_631430_0_0_10"/>
<dbReference type="PATRIC" id="fig|1127696.3.peg.373"/>
<dbReference type="Gene3D" id="2.40.160.10">
    <property type="entry name" value="Porin"/>
    <property type="match status" value="1"/>
</dbReference>
<accession>L1NH87</accession>
<dbReference type="InterPro" id="IPR010870">
    <property type="entry name" value="Porin_O/P"/>
</dbReference>
<evidence type="ECO:0000256" key="1">
    <source>
        <dbReference type="SAM" id="SignalP"/>
    </source>
</evidence>
<protein>
    <submittedName>
        <fullName evidence="2">Phosphate-selective porin O and P</fullName>
    </submittedName>
</protein>
<gene>
    <name evidence="2" type="ORF">HMPREF9134_00428</name>
</gene>
<dbReference type="AlphaFoldDB" id="L1NH87"/>
<proteinExistence type="predicted"/>
<dbReference type="RefSeq" id="WP_005468597.1">
    <property type="nucleotide sequence ID" value="NZ_KB291043.1"/>
</dbReference>
<evidence type="ECO:0000313" key="2">
    <source>
        <dbReference type="EMBL" id="EKY02572.1"/>
    </source>
</evidence>
<dbReference type="eggNOG" id="COG3746">
    <property type="taxonomic scope" value="Bacteria"/>
</dbReference>
<feature type="signal peptide" evidence="1">
    <location>
        <begin position="1"/>
        <end position="27"/>
    </location>
</feature>
<dbReference type="Pfam" id="PF07396">
    <property type="entry name" value="Porin_O_P"/>
    <property type="match status" value="1"/>
</dbReference>
<dbReference type="EMBL" id="AMEQ01000013">
    <property type="protein sequence ID" value="EKY02572.1"/>
    <property type="molecule type" value="Genomic_DNA"/>
</dbReference>
<keyword evidence="1" id="KW-0732">Signal</keyword>
<feature type="chain" id="PRO_5003955159" evidence="1">
    <location>
        <begin position="28"/>
        <end position="434"/>
    </location>
</feature>
<sequence length="434" mass="47872">MVKRLRLTSIVALTSLTLLSIASPLKAQTRLGLHLGQSEELSLAVDGRLTFESALFLPENKSNYLWGKNVADAEPFRMSPGVTISQARLALVTKYQSWTGRIDVNFAGQKVRLSDTYIRYAYSERGDITLGHLYDPISIGLNTSSRDVSLIMPTVVTFLTPVERHIGITLTQWGGRYWFSGGMYAGGIVGTAAEVNRYSEGYGVAARVAWLPICSEGDVLHLGVSASTRTPERRLDPMGGMLLAAHGSSAVDERNFVQTKLPNVQRYEIFGAEAAYRNTKFYAQGEFLLTSVGYTPESHARRPEDIERGLFVSPEAYESFFGGYLTASYMLRGEQRAYNRRSATFRNTADEILPGGNLELIARLGYLDADKGGRLAEGIAGINWYPNPYVVLGASYTYGNMDARANAGGYLHSKALAEEGLRLHTLRLRAQFVF</sequence>
<dbReference type="SUPFAM" id="SSF56935">
    <property type="entry name" value="Porins"/>
    <property type="match status" value="1"/>
</dbReference>
<dbReference type="InterPro" id="IPR023614">
    <property type="entry name" value="Porin_dom_sf"/>
</dbReference>
<comment type="caution">
    <text evidence="2">The sequence shown here is derived from an EMBL/GenBank/DDBJ whole genome shotgun (WGS) entry which is preliminary data.</text>
</comment>
<reference evidence="2 3" key="1">
    <citation type="submission" date="2012-05" db="EMBL/GenBank/DDBJ databases">
        <authorList>
            <person name="Weinstock G."/>
            <person name="Sodergren E."/>
            <person name="Lobos E.A."/>
            <person name="Fulton L."/>
            <person name="Fulton R."/>
            <person name="Courtney L."/>
            <person name="Fronick C."/>
            <person name="O'Laughlin M."/>
            <person name="Godfrey J."/>
            <person name="Wilson R.M."/>
            <person name="Miner T."/>
            <person name="Farmer C."/>
            <person name="Delehaunty K."/>
            <person name="Cordes M."/>
            <person name="Minx P."/>
            <person name="Tomlinson C."/>
            <person name="Chen J."/>
            <person name="Wollam A."/>
            <person name="Pepin K.H."/>
            <person name="Bhonagiri V."/>
            <person name="Zhang X."/>
            <person name="Suruliraj S."/>
            <person name="Warren W."/>
            <person name="Mitreva M."/>
            <person name="Mardis E.R."/>
            <person name="Wilson R.K."/>
        </authorList>
    </citation>
    <scope>NUCLEOTIDE SEQUENCE [LARGE SCALE GENOMIC DNA]</scope>
    <source>
        <strain evidence="2 3">F0037</strain>
    </source>
</reference>
<name>L1NH87_9PORP</name>
<dbReference type="STRING" id="1127696.HMPREF9134_00428"/>
<evidence type="ECO:0000313" key="3">
    <source>
        <dbReference type="Proteomes" id="UP000010408"/>
    </source>
</evidence>